<dbReference type="RefSeq" id="WP_107288754.1">
    <property type="nucleotide sequence ID" value="NZ_PYNF01000002.1"/>
</dbReference>
<feature type="transmembrane region" description="Helical" evidence="1">
    <location>
        <begin position="25"/>
        <end position="44"/>
    </location>
</feature>
<evidence type="ECO:0000313" key="3">
    <source>
        <dbReference type="Proteomes" id="UP000241426"/>
    </source>
</evidence>
<evidence type="ECO:0000256" key="1">
    <source>
        <dbReference type="SAM" id="Phobius"/>
    </source>
</evidence>
<protein>
    <submittedName>
        <fullName evidence="2">Uncharacterized protein</fullName>
    </submittedName>
</protein>
<organism evidence="2 3">
    <name type="scientific">Photobacterium kishitanii</name>
    <dbReference type="NCBI Taxonomy" id="318456"/>
    <lineage>
        <taxon>Bacteria</taxon>
        <taxon>Pseudomonadati</taxon>
        <taxon>Pseudomonadota</taxon>
        <taxon>Gammaproteobacteria</taxon>
        <taxon>Vibrionales</taxon>
        <taxon>Vibrionaceae</taxon>
        <taxon>Photobacterium</taxon>
    </lineage>
</organism>
<comment type="caution">
    <text evidence="2">The sequence shown here is derived from an EMBL/GenBank/DDBJ whole genome shotgun (WGS) entry which is preliminary data.</text>
</comment>
<reference evidence="2 3" key="1">
    <citation type="submission" date="2018-01" db="EMBL/GenBank/DDBJ databases">
        <title>Whole genome sequencing of Histamine producing bacteria.</title>
        <authorList>
            <person name="Butler K."/>
        </authorList>
    </citation>
    <scope>NUCLEOTIDE SEQUENCE [LARGE SCALE GENOMIC DNA]</scope>
    <source>
        <strain evidence="2 3">FS-7.2</strain>
    </source>
</reference>
<dbReference type="AlphaFoldDB" id="A0A2T3KMK4"/>
<gene>
    <name evidence="2" type="ORF">C9J27_03080</name>
</gene>
<accession>A0A2T3KMK4</accession>
<sequence>MESVLLGAIELICEFFVLTSSNKKVFIALASIIAILIVMCVIGLRFEHTETVTADGEMSTTSITLKSNKPEAHEKGFIVI</sequence>
<proteinExistence type="predicted"/>
<dbReference type="EMBL" id="PYNF01000002">
    <property type="protein sequence ID" value="PSV01026.1"/>
    <property type="molecule type" value="Genomic_DNA"/>
</dbReference>
<keyword evidence="1" id="KW-1133">Transmembrane helix</keyword>
<keyword evidence="1" id="KW-0472">Membrane</keyword>
<name>A0A2T3KMK4_9GAMM</name>
<evidence type="ECO:0000313" key="2">
    <source>
        <dbReference type="EMBL" id="PSV01026.1"/>
    </source>
</evidence>
<keyword evidence="1" id="KW-0812">Transmembrane</keyword>
<dbReference type="Proteomes" id="UP000241426">
    <property type="component" value="Unassembled WGS sequence"/>
</dbReference>